<feature type="transmembrane region" description="Helical" evidence="1">
    <location>
        <begin position="296"/>
        <end position="314"/>
    </location>
</feature>
<evidence type="ECO:0000256" key="1">
    <source>
        <dbReference type="SAM" id="Phobius"/>
    </source>
</evidence>
<sequence>MAPPATETVPRLRPVAQEPAVTLLRAAAAVLLCYAYLIGLWITEHDRYLGLVDVLRRWVNQPFGLGEDFGGFASMLLLAVSGYLAAHSTGARLARLLAPVPIAALLAAGLLALGAPVWTQPDAGASPVAELVGAGLLVGPLIPELTALLPLGSLVLLACAGTLAAAATNWLPRRLRWLSPLLQLAIAAALVVAGAAVDALSAVALLASWYPMVIVGQVIYLNRGRALPAWLAVLYAGGCWALIAVAEPLLPPLTGWWYPVAAAFAGLLVAVTVLMQGRTVASFAANPAIRWASTRVWQLALLIGPVGWPLLNGLDAAGLPLPLNIALATAGLVIAAELLYWLLYFAWLTVGRRWEPA</sequence>
<feature type="transmembrane region" description="Helical" evidence="1">
    <location>
        <begin position="177"/>
        <end position="197"/>
    </location>
</feature>
<evidence type="ECO:0000313" key="2">
    <source>
        <dbReference type="EMBL" id="TCP57179.1"/>
    </source>
</evidence>
<protein>
    <recommendedName>
        <fullName evidence="4">Acyltransferase-like protein</fullName>
    </recommendedName>
</protein>
<keyword evidence="3" id="KW-1185">Reference proteome</keyword>
<gene>
    <name evidence="2" type="ORF">EV191_1011132</name>
</gene>
<reference evidence="2 3" key="1">
    <citation type="submission" date="2019-03" db="EMBL/GenBank/DDBJ databases">
        <title>Genomic Encyclopedia of Type Strains, Phase IV (KMG-IV): sequencing the most valuable type-strain genomes for metagenomic binning, comparative biology and taxonomic classification.</title>
        <authorList>
            <person name="Goeker M."/>
        </authorList>
    </citation>
    <scope>NUCLEOTIDE SEQUENCE [LARGE SCALE GENOMIC DNA]</scope>
    <source>
        <strain evidence="2 3">DSM 45765</strain>
    </source>
</reference>
<dbReference type="AlphaFoldDB" id="A0A4R2R5T7"/>
<accession>A0A4R2R5T7</accession>
<organism evidence="2 3">
    <name type="scientific">Tamaricihabitans halophyticus</name>
    <dbReference type="NCBI Taxonomy" id="1262583"/>
    <lineage>
        <taxon>Bacteria</taxon>
        <taxon>Bacillati</taxon>
        <taxon>Actinomycetota</taxon>
        <taxon>Actinomycetes</taxon>
        <taxon>Pseudonocardiales</taxon>
        <taxon>Pseudonocardiaceae</taxon>
        <taxon>Tamaricihabitans</taxon>
    </lineage>
</organism>
<proteinExistence type="predicted"/>
<feature type="transmembrane region" description="Helical" evidence="1">
    <location>
        <begin position="21"/>
        <end position="43"/>
    </location>
</feature>
<keyword evidence="1" id="KW-1133">Transmembrane helix</keyword>
<evidence type="ECO:0000313" key="3">
    <source>
        <dbReference type="Proteomes" id="UP000294911"/>
    </source>
</evidence>
<feature type="transmembrane region" description="Helical" evidence="1">
    <location>
        <begin position="326"/>
        <end position="350"/>
    </location>
</feature>
<keyword evidence="1" id="KW-0472">Membrane</keyword>
<dbReference type="OrthoDB" id="3699760at2"/>
<name>A0A4R2R5T7_9PSEU</name>
<keyword evidence="1" id="KW-0812">Transmembrane</keyword>
<dbReference type="Proteomes" id="UP000294911">
    <property type="component" value="Unassembled WGS sequence"/>
</dbReference>
<evidence type="ECO:0008006" key="4">
    <source>
        <dbReference type="Google" id="ProtNLM"/>
    </source>
</evidence>
<feature type="transmembrane region" description="Helical" evidence="1">
    <location>
        <begin position="229"/>
        <end position="250"/>
    </location>
</feature>
<feature type="transmembrane region" description="Helical" evidence="1">
    <location>
        <begin position="203"/>
        <end position="222"/>
    </location>
</feature>
<comment type="caution">
    <text evidence="2">The sequence shown here is derived from an EMBL/GenBank/DDBJ whole genome shotgun (WGS) entry which is preliminary data.</text>
</comment>
<feature type="transmembrane region" description="Helical" evidence="1">
    <location>
        <begin position="63"/>
        <end position="84"/>
    </location>
</feature>
<feature type="transmembrane region" description="Helical" evidence="1">
    <location>
        <begin position="145"/>
        <end position="165"/>
    </location>
</feature>
<dbReference type="RefSeq" id="WP_132875687.1">
    <property type="nucleotide sequence ID" value="NZ_SLXQ01000001.1"/>
</dbReference>
<feature type="transmembrane region" description="Helical" evidence="1">
    <location>
        <begin position="256"/>
        <end position="275"/>
    </location>
</feature>
<feature type="transmembrane region" description="Helical" evidence="1">
    <location>
        <begin position="96"/>
        <end position="118"/>
    </location>
</feature>
<dbReference type="EMBL" id="SLXQ01000001">
    <property type="protein sequence ID" value="TCP57179.1"/>
    <property type="molecule type" value="Genomic_DNA"/>
</dbReference>